<evidence type="ECO:0000313" key="19">
    <source>
        <dbReference type="Proteomes" id="UP001630127"/>
    </source>
</evidence>
<accession>A0ABD3AYA6</accession>
<dbReference type="GO" id="GO:0009707">
    <property type="term" value="C:chloroplast outer membrane"/>
    <property type="evidence" value="ECO:0007669"/>
    <property type="project" value="UniProtKB-SubCell"/>
</dbReference>
<comment type="cofactor">
    <cofactor evidence="1">
        <name>Mg(2+)</name>
        <dbReference type="ChEBI" id="CHEBI:18420"/>
    </cofactor>
</comment>
<evidence type="ECO:0000313" key="18">
    <source>
        <dbReference type="EMBL" id="KAL3535917.1"/>
    </source>
</evidence>
<protein>
    <recommendedName>
        <fullName evidence="17">AIG1-type G domain-containing protein</fullName>
    </recommendedName>
</protein>
<evidence type="ECO:0000256" key="11">
    <source>
        <dbReference type="ARBA" id="ARBA00022927"/>
    </source>
</evidence>
<evidence type="ECO:0000256" key="9">
    <source>
        <dbReference type="ARBA" id="ARBA00022805"/>
    </source>
</evidence>
<evidence type="ECO:0000256" key="6">
    <source>
        <dbReference type="ARBA" id="ARBA00022723"/>
    </source>
</evidence>
<evidence type="ECO:0000256" key="4">
    <source>
        <dbReference type="ARBA" id="ARBA00022640"/>
    </source>
</evidence>
<comment type="caution">
    <text evidence="18">The sequence shown here is derived from an EMBL/GenBank/DDBJ whole genome shotgun (WGS) entry which is preliminary data.</text>
</comment>
<dbReference type="InterPro" id="IPR005690">
    <property type="entry name" value="Toc86_159"/>
</dbReference>
<dbReference type="Pfam" id="PF04548">
    <property type="entry name" value="AIG1"/>
    <property type="match status" value="1"/>
</dbReference>
<keyword evidence="8" id="KW-0378">Hydrolase</keyword>
<evidence type="ECO:0000256" key="13">
    <source>
        <dbReference type="ARBA" id="ARBA00023134"/>
    </source>
</evidence>
<keyword evidence="12" id="KW-1133">Transmembrane helix</keyword>
<evidence type="ECO:0000256" key="8">
    <source>
        <dbReference type="ARBA" id="ARBA00022801"/>
    </source>
</evidence>
<keyword evidence="6" id="KW-0479">Metal-binding</keyword>
<dbReference type="AlphaFoldDB" id="A0ABD3AYA6"/>
<evidence type="ECO:0000256" key="5">
    <source>
        <dbReference type="ARBA" id="ARBA00022692"/>
    </source>
</evidence>
<dbReference type="InterPro" id="IPR027417">
    <property type="entry name" value="P-loop_NTPase"/>
</dbReference>
<keyword evidence="14" id="KW-0472">Membrane</keyword>
<keyword evidence="5" id="KW-0812">Transmembrane</keyword>
<comment type="subcellular location">
    <subcellularLocation>
        <location evidence="15">Plastid</location>
        <location evidence="15">Chloroplast outer membrane</location>
        <topology evidence="15">Single-pass membrane protein</topology>
    </subcellularLocation>
</comment>
<dbReference type="GO" id="GO:0046872">
    <property type="term" value="F:metal ion binding"/>
    <property type="evidence" value="ECO:0007669"/>
    <property type="project" value="UniProtKB-KW"/>
</dbReference>
<dbReference type="EMBL" id="JBJUIK010000002">
    <property type="protein sequence ID" value="KAL3535917.1"/>
    <property type="molecule type" value="Genomic_DNA"/>
</dbReference>
<feature type="domain" description="AIG1-type G" evidence="17">
    <location>
        <begin position="182"/>
        <end position="413"/>
    </location>
</feature>
<reference evidence="18 19" key="1">
    <citation type="submission" date="2024-11" db="EMBL/GenBank/DDBJ databases">
        <title>A near-complete genome assembly of Cinchona calisaya.</title>
        <authorList>
            <person name="Lian D.C."/>
            <person name="Zhao X.W."/>
            <person name="Wei L."/>
        </authorList>
    </citation>
    <scope>NUCLEOTIDE SEQUENCE [LARGE SCALE GENOMIC DNA]</scope>
    <source>
        <tissue evidence="18">Nenye</tissue>
    </source>
</reference>
<dbReference type="GO" id="GO:0005525">
    <property type="term" value="F:GTP binding"/>
    <property type="evidence" value="ECO:0007669"/>
    <property type="project" value="UniProtKB-KW"/>
</dbReference>
<evidence type="ECO:0000256" key="10">
    <source>
        <dbReference type="ARBA" id="ARBA00022842"/>
    </source>
</evidence>
<dbReference type="SUPFAM" id="SSF52540">
    <property type="entry name" value="P-loop containing nucleoside triphosphate hydrolases"/>
    <property type="match status" value="1"/>
</dbReference>
<dbReference type="FunFam" id="3.40.50.300:FF:000413">
    <property type="entry name" value="Translocase of chloroplast 120, chloroplastic"/>
    <property type="match status" value="1"/>
</dbReference>
<evidence type="ECO:0000256" key="15">
    <source>
        <dbReference type="ARBA" id="ARBA00023766"/>
    </source>
</evidence>
<dbReference type="Pfam" id="PF11886">
    <property type="entry name" value="TOC159_MAD"/>
    <property type="match status" value="1"/>
</dbReference>
<keyword evidence="10" id="KW-0460">Magnesium</keyword>
<name>A0ABD3AYA6_9GENT</name>
<keyword evidence="3" id="KW-0150">Chloroplast</keyword>
<dbReference type="InterPro" id="IPR006703">
    <property type="entry name" value="G_AIG1"/>
</dbReference>
<keyword evidence="13" id="KW-0342">GTP-binding</keyword>
<evidence type="ECO:0000256" key="3">
    <source>
        <dbReference type="ARBA" id="ARBA00022528"/>
    </source>
</evidence>
<evidence type="ECO:0000256" key="16">
    <source>
        <dbReference type="ARBA" id="ARBA00023775"/>
    </source>
</evidence>
<dbReference type="PANTHER" id="PTHR10903">
    <property type="entry name" value="GTPASE, IMAP FAMILY MEMBER-RELATED"/>
    <property type="match status" value="1"/>
</dbReference>
<keyword evidence="19" id="KW-1185">Reference proteome</keyword>
<keyword evidence="2" id="KW-0813">Transport</keyword>
<dbReference type="GO" id="GO:0015031">
    <property type="term" value="P:protein transport"/>
    <property type="evidence" value="ECO:0007669"/>
    <property type="project" value="UniProtKB-KW"/>
</dbReference>
<evidence type="ECO:0000256" key="7">
    <source>
        <dbReference type="ARBA" id="ARBA00022741"/>
    </source>
</evidence>
<evidence type="ECO:0000256" key="2">
    <source>
        <dbReference type="ARBA" id="ARBA00022448"/>
    </source>
</evidence>
<dbReference type="Proteomes" id="UP001630127">
    <property type="component" value="Unassembled WGS sequence"/>
</dbReference>
<proteinExistence type="inferred from homology"/>
<dbReference type="NCBIfam" id="TIGR00993">
    <property type="entry name" value="3a0901s04IAP86"/>
    <property type="match status" value="1"/>
</dbReference>
<gene>
    <name evidence="18" type="ORF">ACH5RR_004378</name>
</gene>
<dbReference type="PANTHER" id="PTHR10903:SF68">
    <property type="entry name" value="TRANSLOCASE OF CHLOROPLAST 90, CHLOROPLASTIC"/>
    <property type="match status" value="1"/>
</dbReference>
<sequence length="802" mass="90189">MMSVKDWVLSQLLSKSLATSRSLSASDSFLSEGPQDEEFRNEAHTVNSITLPVSTDSYLHSGYNHETPNNACYTSGENQEDQDDLNSQRIEVQSSIHTDCRIDEKKLDPVGKIACLQIKFLRLLRRFGLSQDNLMVSKVLYRLQLATLIRAGESDLKRANIRIDRAQEIAAEREVSGLPELDFSIKILVLGKSGVGKSSTINSILNQMKAMTNAFQPATDRIQEIVGTVNGIRISFIDTPGLLPSSPSSVRKNRKILHSVKRFVRKSPPDIILYFERLDFINMGYNDFPLLKLVTEVFSPAIWFNTILVMTHAASSLPEGPNGFPVSYDSFISHCTDLVQHYIHQAVSDTKLENPVVLVDNHPDCRMDSMGEKILPNGQVWKYQFLLLCLCTKVLGDVNSLLEFEDSIQLGSLSSNRLPSLPHLLSSFLKHHIQLNLNEADDKIDEILLSNSEEEDEYDQLPPIRILTKAQFQKLKSSQKKQYLDELDYRETLYLKKQLREEYLREREKLAHSRDLAAEAENNSDDQELAPEPVLLPDMSVPPSFDSDCPVHRYRCLLTSDRWLARPVLDPHGWDHDVGFDGINLETAAEIRKNVFTCVSGQMSKDKQDFSIQSEYAAAYVDPKGPTYSVALDVQSGGKELICTVHNNIKMRNLKYNLTDCGVCVTSFGNKYFFGAKVEDSILIGKRMKLSINAGRMVGGGQVAYGGSFGTTFRGRDYPVRNDKVSFTMTALSLDKETVLGVNVESDFRLSRGTKMSVNGNINSRRMGQLRIKTSSSERMDIALVAAVSIFRTLLRRKPNDD</sequence>
<dbReference type="PROSITE" id="PS51720">
    <property type="entry name" value="G_AIG1"/>
    <property type="match status" value="1"/>
</dbReference>
<dbReference type="InterPro" id="IPR045058">
    <property type="entry name" value="GIMA/IAN/Toc"/>
</dbReference>
<keyword evidence="9" id="KW-1002">Plastid outer membrane</keyword>
<evidence type="ECO:0000259" key="17">
    <source>
        <dbReference type="PROSITE" id="PS51720"/>
    </source>
</evidence>
<keyword evidence="7" id="KW-0547">Nucleotide-binding</keyword>
<comment type="similarity">
    <text evidence="16">Belongs to the TRAFAC class TrmE-Era-EngA-EngB-Septin-like GTPase superfamily. AIG1/Toc34/Toc159-like paraseptin GTPase family. TOC159 subfamily.</text>
</comment>
<dbReference type="Gene3D" id="3.40.50.300">
    <property type="entry name" value="P-loop containing nucleotide triphosphate hydrolases"/>
    <property type="match status" value="1"/>
</dbReference>
<evidence type="ECO:0000256" key="14">
    <source>
        <dbReference type="ARBA" id="ARBA00023136"/>
    </source>
</evidence>
<dbReference type="InterPro" id="IPR024283">
    <property type="entry name" value="TOC159_MAD"/>
</dbReference>
<evidence type="ECO:0000256" key="12">
    <source>
        <dbReference type="ARBA" id="ARBA00022989"/>
    </source>
</evidence>
<evidence type="ECO:0000256" key="1">
    <source>
        <dbReference type="ARBA" id="ARBA00001946"/>
    </source>
</evidence>
<keyword evidence="4" id="KW-0934">Plastid</keyword>
<organism evidence="18 19">
    <name type="scientific">Cinchona calisaya</name>
    <dbReference type="NCBI Taxonomy" id="153742"/>
    <lineage>
        <taxon>Eukaryota</taxon>
        <taxon>Viridiplantae</taxon>
        <taxon>Streptophyta</taxon>
        <taxon>Embryophyta</taxon>
        <taxon>Tracheophyta</taxon>
        <taxon>Spermatophyta</taxon>
        <taxon>Magnoliopsida</taxon>
        <taxon>eudicotyledons</taxon>
        <taxon>Gunneridae</taxon>
        <taxon>Pentapetalae</taxon>
        <taxon>asterids</taxon>
        <taxon>lamiids</taxon>
        <taxon>Gentianales</taxon>
        <taxon>Rubiaceae</taxon>
        <taxon>Cinchonoideae</taxon>
        <taxon>Cinchoneae</taxon>
        <taxon>Cinchona</taxon>
    </lineage>
</organism>
<keyword evidence="11" id="KW-0653">Protein transport</keyword>
<dbReference type="GO" id="GO:0016787">
    <property type="term" value="F:hydrolase activity"/>
    <property type="evidence" value="ECO:0007669"/>
    <property type="project" value="UniProtKB-KW"/>
</dbReference>